<dbReference type="EMBL" id="RKQN01000002">
    <property type="protein sequence ID" value="RPE79998.1"/>
    <property type="molecule type" value="Genomic_DNA"/>
</dbReference>
<dbReference type="Proteomes" id="UP000269708">
    <property type="component" value="Unassembled WGS sequence"/>
</dbReference>
<keyword evidence="3" id="KW-1185">Reference proteome</keyword>
<accession>A0A3N4VBL1</accession>
<name>A0A3N4VBL1_9GAMM</name>
<gene>
    <name evidence="2" type="ORF">EDC50_1828</name>
</gene>
<evidence type="ECO:0000313" key="3">
    <source>
        <dbReference type="Proteomes" id="UP000269708"/>
    </source>
</evidence>
<dbReference type="PROSITE" id="PS51318">
    <property type="entry name" value="TAT"/>
    <property type="match status" value="1"/>
</dbReference>
<keyword evidence="1" id="KW-0812">Transmembrane</keyword>
<dbReference type="RefSeq" id="WP_123770162.1">
    <property type="nucleotide sequence ID" value="NZ_RKQN01000002.1"/>
</dbReference>
<feature type="transmembrane region" description="Helical" evidence="1">
    <location>
        <begin position="209"/>
        <end position="228"/>
    </location>
</feature>
<dbReference type="InterPro" id="IPR006311">
    <property type="entry name" value="TAT_signal"/>
</dbReference>
<evidence type="ECO:0000256" key="1">
    <source>
        <dbReference type="SAM" id="Phobius"/>
    </source>
</evidence>
<feature type="transmembrane region" description="Helical" evidence="1">
    <location>
        <begin position="300"/>
        <end position="321"/>
    </location>
</feature>
<comment type="caution">
    <text evidence="2">The sequence shown here is derived from an EMBL/GenBank/DDBJ whole genome shotgun (WGS) entry which is preliminary data.</text>
</comment>
<keyword evidence="1" id="KW-1133">Transmembrane helix</keyword>
<organism evidence="2 3">
    <name type="scientific">Vulcaniibacterium tengchongense</name>
    <dbReference type="NCBI Taxonomy" id="1273429"/>
    <lineage>
        <taxon>Bacteria</taxon>
        <taxon>Pseudomonadati</taxon>
        <taxon>Pseudomonadota</taxon>
        <taxon>Gammaproteobacteria</taxon>
        <taxon>Lysobacterales</taxon>
        <taxon>Lysobacteraceae</taxon>
        <taxon>Vulcaniibacterium</taxon>
    </lineage>
</organism>
<feature type="transmembrane region" description="Helical" evidence="1">
    <location>
        <begin position="38"/>
        <end position="56"/>
    </location>
</feature>
<keyword evidence="1" id="KW-0472">Membrane</keyword>
<dbReference type="OrthoDB" id="3457556at2"/>
<sequence>MTPRRRALAAVAIALASAFFFTCTYVLNRAAAVDGGHWAWTAALRYLITLPLMLPLMPWQGGAAPVWRAIRAQPGPWLLWSGIGFVLFYVCLSWAAASGPSWLVAGTFQLTVIAGMLCAPLLYRGGGARDPRARIPLPALTTGAVVVLGVLLLQFGHGGGALDRQGWFALALVAVAAFAYPLGNRGLLLHLERAHARSGLPELNATQRVFGMTLASQPLWWAVAAYAYAQAGAPSAGQVWLAAGVALGAGIVATVLFFQATGMVRREPTALAAAEAMQAAEILFATLIGVLWLGEAWPRGGALFGAALVVLGIVAFSLVAARAAGERRPGEALRCERGA</sequence>
<feature type="transmembrane region" description="Helical" evidence="1">
    <location>
        <begin position="135"/>
        <end position="155"/>
    </location>
</feature>
<feature type="transmembrane region" description="Helical" evidence="1">
    <location>
        <begin position="270"/>
        <end position="294"/>
    </location>
</feature>
<feature type="transmembrane region" description="Helical" evidence="1">
    <location>
        <begin position="102"/>
        <end position="123"/>
    </location>
</feature>
<dbReference type="AlphaFoldDB" id="A0A3N4VBL1"/>
<protein>
    <submittedName>
        <fullName evidence="2">Putative multidrug resistance efflux transporter</fullName>
    </submittedName>
</protein>
<feature type="transmembrane region" description="Helical" evidence="1">
    <location>
        <begin position="167"/>
        <end position="188"/>
    </location>
</feature>
<dbReference type="InterPro" id="IPR032713">
    <property type="entry name" value="EmrE"/>
</dbReference>
<feature type="transmembrane region" description="Helical" evidence="1">
    <location>
        <begin position="77"/>
        <end position="96"/>
    </location>
</feature>
<feature type="transmembrane region" description="Helical" evidence="1">
    <location>
        <begin position="240"/>
        <end position="258"/>
    </location>
</feature>
<dbReference type="Pfam" id="PF13536">
    <property type="entry name" value="EmrE"/>
    <property type="match status" value="1"/>
</dbReference>
<evidence type="ECO:0000313" key="2">
    <source>
        <dbReference type="EMBL" id="RPE79998.1"/>
    </source>
</evidence>
<reference evidence="2 3" key="1">
    <citation type="submission" date="2018-11" db="EMBL/GenBank/DDBJ databases">
        <title>Genomic Encyclopedia of Type Strains, Phase IV (KMG-IV): sequencing the most valuable type-strain genomes for metagenomic binning, comparative biology and taxonomic classification.</title>
        <authorList>
            <person name="Goeker M."/>
        </authorList>
    </citation>
    <scope>NUCLEOTIDE SEQUENCE [LARGE SCALE GENOMIC DNA]</scope>
    <source>
        <strain evidence="2 3">DSM 25623</strain>
    </source>
</reference>
<proteinExistence type="predicted"/>